<dbReference type="OrthoDB" id="8118055at2759"/>
<evidence type="ECO:0000256" key="3">
    <source>
        <dbReference type="ARBA" id="ARBA00022824"/>
    </source>
</evidence>
<dbReference type="Pfam" id="PF01532">
    <property type="entry name" value="Glyco_hydro_47"/>
    <property type="match status" value="1"/>
</dbReference>
<dbReference type="Proteomes" id="UP000593567">
    <property type="component" value="Unassembled WGS sequence"/>
</dbReference>
<accession>A0A7J7JQH9</accession>
<comment type="caution">
    <text evidence="6">The sequence shown here is derived from an EMBL/GenBank/DDBJ whole genome shotgun (WGS) entry which is preliminary data.</text>
</comment>
<dbReference type="InterPro" id="IPR001382">
    <property type="entry name" value="Glyco_hydro_47"/>
</dbReference>
<dbReference type="GO" id="GO:1904380">
    <property type="term" value="P:endoplasmic reticulum mannose trimming"/>
    <property type="evidence" value="ECO:0007669"/>
    <property type="project" value="InterPro"/>
</dbReference>
<dbReference type="SUPFAM" id="SSF48225">
    <property type="entry name" value="Seven-hairpin glycosidases"/>
    <property type="match status" value="1"/>
</dbReference>
<name>A0A7J7JQH9_BUGNE</name>
<keyword evidence="3" id="KW-0256">Endoplasmic reticulum</keyword>
<dbReference type="InterPro" id="IPR044674">
    <property type="entry name" value="EDEM1/2/3"/>
</dbReference>
<organism evidence="6 7">
    <name type="scientific">Bugula neritina</name>
    <name type="common">Brown bryozoan</name>
    <name type="synonym">Sertularia neritina</name>
    <dbReference type="NCBI Taxonomy" id="10212"/>
    <lineage>
        <taxon>Eukaryota</taxon>
        <taxon>Metazoa</taxon>
        <taxon>Spiralia</taxon>
        <taxon>Lophotrochozoa</taxon>
        <taxon>Bryozoa</taxon>
        <taxon>Gymnolaemata</taxon>
        <taxon>Cheilostomatida</taxon>
        <taxon>Flustrina</taxon>
        <taxon>Buguloidea</taxon>
        <taxon>Bugulidae</taxon>
        <taxon>Bugula</taxon>
    </lineage>
</organism>
<comment type="subcellular location">
    <subcellularLocation>
        <location evidence="1">Endoplasmic reticulum</location>
    </subcellularLocation>
</comment>
<gene>
    <name evidence="6" type="ORF">EB796_013795</name>
</gene>
<dbReference type="InterPro" id="IPR012341">
    <property type="entry name" value="6hp_glycosidase-like_sf"/>
</dbReference>
<dbReference type="GO" id="GO:0044322">
    <property type="term" value="C:endoplasmic reticulum quality control compartment"/>
    <property type="evidence" value="ECO:0007669"/>
    <property type="project" value="GOC"/>
</dbReference>
<dbReference type="GO" id="GO:0005975">
    <property type="term" value="P:carbohydrate metabolic process"/>
    <property type="evidence" value="ECO:0007669"/>
    <property type="project" value="InterPro"/>
</dbReference>
<comment type="similarity">
    <text evidence="2">Belongs to the glycosyl hydrolase 47 family.</text>
</comment>
<dbReference type="InterPro" id="IPR036026">
    <property type="entry name" value="Seven-hairpin_glycosidases"/>
</dbReference>
<evidence type="ECO:0000256" key="2">
    <source>
        <dbReference type="ARBA" id="ARBA00007658"/>
    </source>
</evidence>
<reference evidence="6" key="1">
    <citation type="submission" date="2020-06" db="EMBL/GenBank/DDBJ databases">
        <title>Draft genome of Bugula neritina, a colonial animal packing powerful symbionts and potential medicines.</title>
        <authorList>
            <person name="Rayko M."/>
        </authorList>
    </citation>
    <scope>NUCLEOTIDE SEQUENCE [LARGE SCALE GENOMIC DNA]</scope>
    <source>
        <strain evidence="6">Kwan_BN1</strain>
    </source>
</reference>
<feature type="binding site" evidence="5">
    <location>
        <position position="51"/>
    </location>
    <ligand>
        <name>Ca(2+)</name>
        <dbReference type="ChEBI" id="CHEBI:29108"/>
    </ligand>
</feature>
<dbReference type="PANTHER" id="PTHR45679:SF6">
    <property type="entry name" value="ER DEGRADATION-ENHANCING ALPHA-MANNOSIDASE-LIKE PROTEIN 2"/>
    <property type="match status" value="1"/>
</dbReference>
<dbReference type="PANTHER" id="PTHR45679">
    <property type="entry name" value="ER DEGRADATION-ENHANCING ALPHA-MANNOSIDASE-LIKE PROTEIN 2"/>
    <property type="match status" value="1"/>
</dbReference>
<proteinExistence type="inferred from homology"/>
<evidence type="ECO:0000313" key="6">
    <source>
        <dbReference type="EMBL" id="KAF6027894.1"/>
    </source>
</evidence>
<keyword evidence="7" id="KW-1185">Reference proteome</keyword>
<sequence length="75" mass="8392">MESFFLAETTKYLYLLFDDENFIHNSGSEGTVIQTANGECIIDAGGYIFNTEAHPIDVASLDCCYNPPDKQYKDS</sequence>
<evidence type="ECO:0000313" key="7">
    <source>
        <dbReference type="Proteomes" id="UP000593567"/>
    </source>
</evidence>
<dbReference type="GO" id="GO:0004571">
    <property type="term" value="F:mannosyl-oligosaccharide 1,2-alpha-mannosidase activity"/>
    <property type="evidence" value="ECO:0007669"/>
    <property type="project" value="InterPro"/>
</dbReference>
<dbReference type="AlphaFoldDB" id="A0A7J7JQH9"/>
<keyword evidence="5" id="KW-0479">Metal-binding</keyword>
<keyword evidence="4" id="KW-0325">Glycoprotein</keyword>
<comment type="cofactor">
    <cofactor evidence="5">
        <name>Ca(2+)</name>
        <dbReference type="ChEBI" id="CHEBI:29108"/>
    </cofactor>
</comment>
<dbReference type="GO" id="GO:0005509">
    <property type="term" value="F:calcium ion binding"/>
    <property type="evidence" value="ECO:0007669"/>
    <property type="project" value="InterPro"/>
</dbReference>
<dbReference type="GO" id="GO:0016020">
    <property type="term" value="C:membrane"/>
    <property type="evidence" value="ECO:0007669"/>
    <property type="project" value="InterPro"/>
</dbReference>
<protein>
    <submittedName>
        <fullName evidence="6">Edem1</fullName>
    </submittedName>
</protein>
<evidence type="ECO:0000256" key="4">
    <source>
        <dbReference type="ARBA" id="ARBA00023180"/>
    </source>
</evidence>
<evidence type="ECO:0000256" key="5">
    <source>
        <dbReference type="PIRSR" id="PIRSR601382-2"/>
    </source>
</evidence>
<dbReference type="EMBL" id="VXIV02002008">
    <property type="protein sequence ID" value="KAF6027894.1"/>
    <property type="molecule type" value="Genomic_DNA"/>
</dbReference>
<dbReference type="Gene3D" id="1.50.10.10">
    <property type="match status" value="1"/>
</dbReference>
<keyword evidence="5" id="KW-0106">Calcium</keyword>
<evidence type="ECO:0000256" key="1">
    <source>
        <dbReference type="ARBA" id="ARBA00004240"/>
    </source>
</evidence>